<keyword evidence="6" id="KW-0539">Nucleus</keyword>
<evidence type="ECO:0000313" key="11">
    <source>
        <dbReference type="Proteomes" id="UP000749559"/>
    </source>
</evidence>
<dbReference type="GO" id="GO:0008270">
    <property type="term" value="F:zinc ion binding"/>
    <property type="evidence" value="ECO:0007669"/>
    <property type="project" value="UniProtKB-KW"/>
</dbReference>
<dbReference type="Pfam" id="PF00096">
    <property type="entry name" value="zf-C2H2"/>
    <property type="match status" value="2"/>
</dbReference>
<name>A0A8J1TV87_OWEFU</name>
<evidence type="ECO:0000259" key="8">
    <source>
        <dbReference type="PROSITE" id="PS50157"/>
    </source>
</evidence>
<gene>
    <name evidence="9" type="ORF">OFUS_LOCUS4180</name>
    <name evidence="10" type="ORF">OFUS_LOCUS5873</name>
</gene>
<feature type="domain" description="C2H2-type" evidence="8">
    <location>
        <begin position="105"/>
        <end position="123"/>
    </location>
</feature>
<dbReference type="OrthoDB" id="3437960at2759"/>
<dbReference type="PROSITE" id="PS00028">
    <property type="entry name" value="ZINC_FINGER_C2H2_1"/>
    <property type="match status" value="2"/>
</dbReference>
<evidence type="ECO:0000256" key="6">
    <source>
        <dbReference type="ARBA" id="ARBA00023242"/>
    </source>
</evidence>
<feature type="domain" description="C2H2-type" evidence="8">
    <location>
        <begin position="49"/>
        <end position="72"/>
    </location>
</feature>
<dbReference type="InterPro" id="IPR036236">
    <property type="entry name" value="Znf_C2H2_sf"/>
</dbReference>
<reference evidence="9" key="1">
    <citation type="submission" date="2022-03" db="EMBL/GenBank/DDBJ databases">
        <authorList>
            <person name="Martin C."/>
        </authorList>
    </citation>
    <scope>NUCLEOTIDE SEQUENCE</scope>
</reference>
<evidence type="ECO:0000256" key="7">
    <source>
        <dbReference type="PROSITE-ProRule" id="PRU00042"/>
    </source>
</evidence>
<dbReference type="EMBL" id="CAIIXF020000003">
    <property type="protein sequence ID" value="CAH1779023.1"/>
    <property type="molecule type" value="Genomic_DNA"/>
</dbReference>
<organism evidence="9 11">
    <name type="scientific">Owenia fusiformis</name>
    <name type="common">Polychaete worm</name>
    <dbReference type="NCBI Taxonomy" id="6347"/>
    <lineage>
        <taxon>Eukaryota</taxon>
        <taxon>Metazoa</taxon>
        <taxon>Spiralia</taxon>
        <taxon>Lophotrochozoa</taxon>
        <taxon>Annelida</taxon>
        <taxon>Polychaeta</taxon>
        <taxon>Sedentaria</taxon>
        <taxon>Canalipalpata</taxon>
        <taxon>Sabellida</taxon>
        <taxon>Oweniida</taxon>
        <taxon>Oweniidae</taxon>
        <taxon>Owenia</taxon>
    </lineage>
</organism>
<dbReference type="GO" id="GO:0005634">
    <property type="term" value="C:nucleus"/>
    <property type="evidence" value="ECO:0007669"/>
    <property type="project" value="UniProtKB-SubCell"/>
</dbReference>
<comment type="subcellular location">
    <subcellularLocation>
        <location evidence="1">Nucleus</location>
    </subcellularLocation>
</comment>
<dbReference type="SUPFAM" id="SSF57667">
    <property type="entry name" value="beta-beta-alpha zinc fingers"/>
    <property type="match status" value="2"/>
</dbReference>
<dbReference type="EMBL" id="CAIIXF020000002">
    <property type="protein sequence ID" value="CAH1777085.1"/>
    <property type="molecule type" value="Genomic_DNA"/>
</dbReference>
<proteinExistence type="predicted"/>
<dbReference type="InterPro" id="IPR013087">
    <property type="entry name" value="Znf_C2H2_type"/>
</dbReference>
<dbReference type="SMART" id="SM00355">
    <property type="entry name" value="ZnF_C2H2"/>
    <property type="match status" value="3"/>
</dbReference>
<protein>
    <recommendedName>
        <fullName evidence="8">C2H2-type domain-containing protein</fullName>
    </recommendedName>
</protein>
<keyword evidence="5" id="KW-0862">Zinc</keyword>
<accession>A0A8J1TV87</accession>
<dbReference type="PANTHER" id="PTHR24394:SF29">
    <property type="entry name" value="MYONEURIN"/>
    <property type="match status" value="1"/>
</dbReference>
<dbReference type="GO" id="GO:0000981">
    <property type="term" value="F:DNA-binding transcription factor activity, RNA polymerase II-specific"/>
    <property type="evidence" value="ECO:0007669"/>
    <property type="project" value="TreeGrafter"/>
</dbReference>
<dbReference type="Gene3D" id="3.30.160.60">
    <property type="entry name" value="Classic Zinc Finger"/>
    <property type="match status" value="2"/>
</dbReference>
<evidence type="ECO:0000256" key="5">
    <source>
        <dbReference type="ARBA" id="ARBA00022833"/>
    </source>
</evidence>
<evidence type="ECO:0000313" key="9">
    <source>
        <dbReference type="EMBL" id="CAH1777085.1"/>
    </source>
</evidence>
<dbReference type="Proteomes" id="UP000749559">
    <property type="component" value="Unassembled WGS sequence"/>
</dbReference>
<dbReference type="FunFam" id="3.30.160.60:FF:000446">
    <property type="entry name" value="Zinc finger protein"/>
    <property type="match status" value="1"/>
</dbReference>
<evidence type="ECO:0000256" key="1">
    <source>
        <dbReference type="ARBA" id="ARBA00004123"/>
    </source>
</evidence>
<keyword evidence="4 7" id="KW-0863">Zinc-finger</keyword>
<sequence length="144" mass="16368">MDSPSTSGLETTVRSLDGSFFDDSFNVSHEVVLTSTPIKKPQDRTPQEYLCDICGAEYKSQSGLRYHRASKHGIDVKQCSQCDMSFRRIEDLNDHMISHGQRLPYTCDNCQKTFQHLKSLRRHASGCGLTEAFRCKTCNKCRIV</sequence>
<dbReference type="AlphaFoldDB" id="A0A8J1TV87"/>
<feature type="domain" description="C2H2-type" evidence="8">
    <location>
        <begin position="77"/>
        <end position="104"/>
    </location>
</feature>
<evidence type="ECO:0000256" key="4">
    <source>
        <dbReference type="ARBA" id="ARBA00022771"/>
    </source>
</evidence>
<keyword evidence="11" id="KW-1185">Reference proteome</keyword>
<evidence type="ECO:0000313" key="10">
    <source>
        <dbReference type="EMBL" id="CAH1779023.1"/>
    </source>
</evidence>
<evidence type="ECO:0000256" key="3">
    <source>
        <dbReference type="ARBA" id="ARBA00022737"/>
    </source>
</evidence>
<dbReference type="PROSITE" id="PS50157">
    <property type="entry name" value="ZINC_FINGER_C2H2_2"/>
    <property type="match status" value="3"/>
</dbReference>
<keyword evidence="2" id="KW-0479">Metal-binding</keyword>
<dbReference type="Pfam" id="PF13912">
    <property type="entry name" value="zf-C2H2_6"/>
    <property type="match status" value="1"/>
</dbReference>
<comment type="caution">
    <text evidence="9">The sequence shown here is derived from an EMBL/GenBank/DDBJ whole genome shotgun (WGS) entry which is preliminary data.</text>
</comment>
<evidence type="ECO:0000256" key="2">
    <source>
        <dbReference type="ARBA" id="ARBA00022723"/>
    </source>
</evidence>
<keyword evidence="3" id="KW-0677">Repeat</keyword>
<dbReference type="PANTHER" id="PTHR24394">
    <property type="entry name" value="ZINC FINGER PROTEIN"/>
    <property type="match status" value="1"/>
</dbReference>